<name>A0A9P9JFA4_9HYPO</name>
<keyword evidence="2" id="KW-1185">Reference proteome</keyword>
<dbReference type="OrthoDB" id="109543at2759"/>
<dbReference type="AlphaFoldDB" id="A0A9P9JFA4"/>
<evidence type="ECO:0000313" key="2">
    <source>
        <dbReference type="Proteomes" id="UP000717696"/>
    </source>
</evidence>
<proteinExistence type="predicted"/>
<dbReference type="Proteomes" id="UP000717696">
    <property type="component" value="Unassembled WGS sequence"/>
</dbReference>
<reference evidence="1" key="1">
    <citation type="journal article" date="2021" name="Nat. Commun.">
        <title>Genetic determinants of endophytism in the Arabidopsis root mycobiome.</title>
        <authorList>
            <person name="Mesny F."/>
            <person name="Miyauchi S."/>
            <person name="Thiergart T."/>
            <person name="Pickel B."/>
            <person name="Atanasova L."/>
            <person name="Karlsson M."/>
            <person name="Huettel B."/>
            <person name="Barry K.W."/>
            <person name="Haridas S."/>
            <person name="Chen C."/>
            <person name="Bauer D."/>
            <person name="Andreopoulos W."/>
            <person name="Pangilinan J."/>
            <person name="LaButti K."/>
            <person name="Riley R."/>
            <person name="Lipzen A."/>
            <person name="Clum A."/>
            <person name="Drula E."/>
            <person name="Henrissat B."/>
            <person name="Kohler A."/>
            <person name="Grigoriev I.V."/>
            <person name="Martin F.M."/>
            <person name="Hacquard S."/>
        </authorList>
    </citation>
    <scope>NUCLEOTIDE SEQUENCE</scope>
    <source>
        <strain evidence="1">MPI-CAGE-AT-0021</strain>
    </source>
</reference>
<organism evidence="1 2">
    <name type="scientific">Dactylonectria estremocensis</name>
    <dbReference type="NCBI Taxonomy" id="1079267"/>
    <lineage>
        <taxon>Eukaryota</taxon>
        <taxon>Fungi</taxon>
        <taxon>Dikarya</taxon>
        <taxon>Ascomycota</taxon>
        <taxon>Pezizomycotina</taxon>
        <taxon>Sordariomycetes</taxon>
        <taxon>Hypocreomycetidae</taxon>
        <taxon>Hypocreales</taxon>
        <taxon>Nectriaceae</taxon>
        <taxon>Dactylonectria</taxon>
    </lineage>
</organism>
<sequence>MAFRGTWQEQLRGTTAISSLKNERYDLFPLQEVQDLTDDLLRTSYRSTGLLARGIEPQSKDCEQLLILEVEKLKDETFAEESGILACLHAFPPDIAYGQLVHLRQRSEVTDAFFLRRVRGYLQCLIVAYKARPELFYEDPSIPAKELFEVIKDHGVPEHFPSVLRLLRAVGKNICEDFLPLKFIRQTLQYVDYKGNLDKELKELAKTRSWFSAHQLVGGLRQLGDLEMPGQLLQDVFPNIPMWASWAPDRGRIREWESPVIDPYRGDLALIFDLEGPDTTGNQLSTLRQSSPGMFGRQIYRLPPRDGRFILDHLLSVLDSAVLKGAEAIQLFVAICVEPKTTSWQALEQVEAALELTPTSHIQALTHLKTVIGGDDLIKKMQAISLALIIIHSSVQMQKAFGNPFDIAHRGPRILSEAQQQLCRKLENKKPSERFATNVVRLGRSLASADWLHHYWTEGYIEMLRHIPTEATVSTTFLMMTTAPPDIHQAFRDAIAARVCASNPMGLSSTAAGVVAFTLSVDDPVWSIPLDRDRNSLRITLLRNILLDFNPVDAKACVKQAQKEHDTFVREMRDLVAADTDMACVNLSAYLARSIVKGGGFQPASECWRRLLMWLMRRRPEGLLERCGEALMSTPWLEWIRHLQCLYGTRHYDPEGGLGITLEKLNAISARKIGVGRMASTSTYSTANTNRTMD</sequence>
<dbReference type="EMBL" id="JAGMUU010000003">
    <property type="protein sequence ID" value="KAH7158104.1"/>
    <property type="molecule type" value="Genomic_DNA"/>
</dbReference>
<gene>
    <name evidence="1" type="ORF">B0J13DRAFT_650904</name>
</gene>
<comment type="caution">
    <text evidence="1">The sequence shown here is derived from an EMBL/GenBank/DDBJ whole genome shotgun (WGS) entry which is preliminary data.</text>
</comment>
<evidence type="ECO:0000313" key="1">
    <source>
        <dbReference type="EMBL" id="KAH7158104.1"/>
    </source>
</evidence>
<protein>
    <submittedName>
        <fullName evidence="1">Uncharacterized protein</fullName>
    </submittedName>
</protein>
<accession>A0A9P9JFA4</accession>